<evidence type="ECO:0000256" key="4">
    <source>
        <dbReference type="ARBA" id="ARBA00022989"/>
    </source>
</evidence>
<reference evidence="7" key="2">
    <citation type="journal article" date="2021" name="PeerJ">
        <title>Extensive microbial diversity within the chicken gut microbiome revealed by metagenomics and culture.</title>
        <authorList>
            <person name="Gilroy R."/>
            <person name="Ravi A."/>
            <person name="Getino M."/>
            <person name="Pursley I."/>
            <person name="Horton D.L."/>
            <person name="Alikhan N.F."/>
            <person name="Baker D."/>
            <person name="Gharbi K."/>
            <person name="Hall N."/>
            <person name="Watson M."/>
            <person name="Adriaenssens E.M."/>
            <person name="Foster-Nyarko E."/>
            <person name="Jarju S."/>
            <person name="Secka A."/>
            <person name="Antonio M."/>
            <person name="Oren A."/>
            <person name="Chaudhuri R.R."/>
            <person name="La Ragione R."/>
            <person name="Hildebrand F."/>
            <person name="Pallen M.J."/>
        </authorList>
    </citation>
    <scope>NUCLEOTIDE SEQUENCE</scope>
    <source>
        <strain evidence="7">ChiGjej1B1-24693</strain>
    </source>
</reference>
<feature type="transmembrane region" description="Helical" evidence="6">
    <location>
        <begin position="214"/>
        <end position="232"/>
    </location>
</feature>
<evidence type="ECO:0000256" key="6">
    <source>
        <dbReference type="SAM" id="Phobius"/>
    </source>
</evidence>
<keyword evidence="5 6" id="KW-0472">Membrane</keyword>
<comment type="caution">
    <text evidence="7">The sequence shown here is derived from an EMBL/GenBank/DDBJ whole genome shotgun (WGS) entry which is preliminary data.</text>
</comment>
<comment type="subcellular location">
    <subcellularLocation>
        <location evidence="1">Membrane</location>
        <topology evidence="1">Multi-pass membrane protein</topology>
    </subcellularLocation>
</comment>
<feature type="non-terminal residue" evidence="7">
    <location>
        <position position="1"/>
    </location>
</feature>
<feature type="transmembrane region" description="Helical" evidence="6">
    <location>
        <begin position="253"/>
        <end position="274"/>
    </location>
</feature>
<dbReference type="SUPFAM" id="SSF103473">
    <property type="entry name" value="MFS general substrate transporter"/>
    <property type="match status" value="1"/>
</dbReference>
<dbReference type="Gene3D" id="1.20.1250.20">
    <property type="entry name" value="MFS general substrate transporter like domains"/>
    <property type="match status" value="1"/>
</dbReference>
<evidence type="ECO:0000256" key="3">
    <source>
        <dbReference type="ARBA" id="ARBA00022692"/>
    </source>
</evidence>
<feature type="transmembrane region" description="Helical" evidence="6">
    <location>
        <begin position="40"/>
        <end position="60"/>
    </location>
</feature>
<reference evidence="7" key="1">
    <citation type="submission" date="2020-10" db="EMBL/GenBank/DDBJ databases">
        <authorList>
            <person name="Gilroy R."/>
        </authorList>
    </citation>
    <scope>NUCLEOTIDE SEQUENCE</scope>
    <source>
        <strain evidence="7">ChiGjej1B1-24693</strain>
    </source>
</reference>
<dbReference type="EMBL" id="DVLP01000156">
    <property type="protein sequence ID" value="HIT74967.1"/>
    <property type="molecule type" value="Genomic_DNA"/>
</dbReference>
<sequence length="290" mass="30191">NVSETSPSRLDLVSIPLTVLGFGGLVFGLNSLGEGASSPLLWVSLVLGVIGMGLFVWRQLALQRNGHPLLDLRVLTHQPFRVGLGIIMIGFAVLIGGVAILWPIYLQRVRLLDSITTGMLLLPGGLAMGLLGPWIGRLYDHYGAKVLAVPASTVMVGLLFAMSRVQADTPIWLLLGLHLTLSLSLAFMFTPVFTGSLNSLPPSLYSHGSATLNALQQVAGGAGTALLVALMASTRLSAELGGAAEGEAVLAGFRMALTVAAGIGVLAIALTLLLRKGPPESVDEPAPLAH</sequence>
<evidence type="ECO:0000256" key="5">
    <source>
        <dbReference type="ARBA" id="ARBA00023136"/>
    </source>
</evidence>
<dbReference type="PANTHER" id="PTHR42718:SF9">
    <property type="entry name" value="MAJOR FACILITATOR SUPERFAMILY MULTIDRUG TRANSPORTER MFSC"/>
    <property type="match status" value="1"/>
</dbReference>
<evidence type="ECO:0000256" key="2">
    <source>
        <dbReference type="ARBA" id="ARBA00022448"/>
    </source>
</evidence>
<dbReference type="PANTHER" id="PTHR42718">
    <property type="entry name" value="MAJOR FACILITATOR SUPERFAMILY MULTIDRUG TRANSPORTER MFSC"/>
    <property type="match status" value="1"/>
</dbReference>
<proteinExistence type="predicted"/>
<keyword evidence="2" id="KW-0813">Transport</keyword>
<organism evidence="7 8">
    <name type="scientific">Candidatus Avipropionibacterium avicola</name>
    <dbReference type="NCBI Taxonomy" id="2840701"/>
    <lineage>
        <taxon>Bacteria</taxon>
        <taxon>Bacillati</taxon>
        <taxon>Actinomycetota</taxon>
        <taxon>Actinomycetes</taxon>
        <taxon>Propionibacteriales</taxon>
        <taxon>Propionibacteriaceae</taxon>
        <taxon>Propionibacteriaceae incertae sedis</taxon>
        <taxon>Candidatus Avipropionibacterium</taxon>
    </lineage>
</organism>
<dbReference type="AlphaFoldDB" id="A0A9D1GX70"/>
<gene>
    <name evidence="7" type="ORF">IAA98_05225</name>
</gene>
<feature type="transmembrane region" description="Helical" evidence="6">
    <location>
        <begin position="80"/>
        <end position="106"/>
    </location>
</feature>
<feature type="transmembrane region" description="Helical" evidence="6">
    <location>
        <begin position="142"/>
        <end position="160"/>
    </location>
</feature>
<dbReference type="GO" id="GO:0016020">
    <property type="term" value="C:membrane"/>
    <property type="evidence" value="ECO:0007669"/>
    <property type="project" value="UniProtKB-SubCell"/>
</dbReference>
<feature type="transmembrane region" description="Helical" evidence="6">
    <location>
        <begin position="172"/>
        <end position="194"/>
    </location>
</feature>
<evidence type="ECO:0000256" key="1">
    <source>
        <dbReference type="ARBA" id="ARBA00004141"/>
    </source>
</evidence>
<evidence type="ECO:0000313" key="8">
    <source>
        <dbReference type="Proteomes" id="UP000886842"/>
    </source>
</evidence>
<keyword evidence="3 6" id="KW-0812">Transmembrane</keyword>
<dbReference type="Proteomes" id="UP000886842">
    <property type="component" value="Unassembled WGS sequence"/>
</dbReference>
<keyword evidence="4 6" id="KW-1133">Transmembrane helix</keyword>
<feature type="transmembrane region" description="Helical" evidence="6">
    <location>
        <begin position="12"/>
        <end position="33"/>
    </location>
</feature>
<evidence type="ECO:0000313" key="7">
    <source>
        <dbReference type="EMBL" id="HIT74967.1"/>
    </source>
</evidence>
<dbReference type="InterPro" id="IPR036259">
    <property type="entry name" value="MFS_trans_sf"/>
</dbReference>
<feature type="transmembrane region" description="Helical" evidence="6">
    <location>
        <begin position="118"/>
        <end position="136"/>
    </location>
</feature>
<name>A0A9D1GX70_9ACTN</name>
<protein>
    <submittedName>
        <fullName evidence="7">MFS transporter</fullName>
    </submittedName>
</protein>
<accession>A0A9D1GX70</accession>